<feature type="transmembrane region" description="Helical" evidence="1">
    <location>
        <begin position="138"/>
        <end position="154"/>
    </location>
</feature>
<evidence type="ECO:0000256" key="1">
    <source>
        <dbReference type="SAM" id="Phobius"/>
    </source>
</evidence>
<dbReference type="KEGG" id="ter:Tery_1536"/>
<feature type="transmembrane region" description="Helical" evidence="1">
    <location>
        <begin position="185"/>
        <end position="202"/>
    </location>
</feature>
<feature type="transmembrane region" description="Helical" evidence="1">
    <location>
        <begin position="344"/>
        <end position="363"/>
    </location>
</feature>
<name>Q115K7_TRIEI</name>
<evidence type="ECO:0008006" key="3">
    <source>
        <dbReference type="Google" id="ProtNLM"/>
    </source>
</evidence>
<dbReference type="EMBL" id="CP000393">
    <property type="protein sequence ID" value="ABG50817.1"/>
    <property type="molecule type" value="Genomic_DNA"/>
</dbReference>
<feature type="transmembrane region" description="Helical" evidence="1">
    <location>
        <begin position="20"/>
        <end position="42"/>
    </location>
</feature>
<feature type="transmembrane region" description="Helical" evidence="1">
    <location>
        <begin position="288"/>
        <end position="309"/>
    </location>
</feature>
<proteinExistence type="predicted"/>
<reference evidence="2" key="1">
    <citation type="submission" date="2006-06" db="EMBL/GenBank/DDBJ databases">
        <title>Complete sequence of Trichodesmium erythraeum IMS101.</title>
        <authorList>
            <consortium name="US DOE Joint Genome Institute"/>
            <person name="Copeland A."/>
            <person name="Lucas S."/>
            <person name="Lapidus A."/>
            <person name="Barry K."/>
            <person name="Detter J.C."/>
            <person name="Glavina del Rio T."/>
            <person name="Hammon N."/>
            <person name="Israni S."/>
            <person name="Dalin E."/>
            <person name="Tice H."/>
            <person name="Pitluck S."/>
            <person name="Kiss H."/>
            <person name="Munk A.C."/>
            <person name="Brettin T."/>
            <person name="Bruce D."/>
            <person name="Han C."/>
            <person name="Tapia R."/>
            <person name="Gilna P."/>
            <person name="Schmutz J."/>
            <person name="Larimer F."/>
            <person name="Land M."/>
            <person name="Hauser L."/>
            <person name="Kyrpides N."/>
            <person name="Kim E."/>
            <person name="Richardson P."/>
        </authorList>
    </citation>
    <scope>NUCLEOTIDE SEQUENCE [LARGE SCALE GENOMIC DNA]</scope>
    <source>
        <strain evidence="2">IMS101</strain>
    </source>
</reference>
<sequence length="720" mass="81944">MKTHSFFKPLNTKLNSQPSFLTNIIIFLTVVLIIIAITSIYVSNEDTIYWWDFVGYQNAANNLTNLFRVSFQRAIDDINGSLSQQKNYLITLPLIPFLYIFGNQRIIYILSINLIYLLPFSLLLGAIAIKLIPVHSRWVFWSTVAIALLIPMSWSPSLRGYPDIGATLFILLGALFYLKNIRLTTWWQLPIIGFCLGISIVLRRHFAYSVIAFIGAISCQIILDSLTNFKFSKTSVKRLLEGAIKISLISLTCFLTISIFAWGFIQNSLTENYRTLYAAWSLSIPDIFWRYSCFYGLITLLLVAIGFFVGVMRKFLIPSTTIFLLLFGIFSVAEWLILLRYGNIHYSLHLTPIVVLGLSSFIWITIHTFRRKTRLIIFSIAGIYLIINLIFGLTPIGKFNNPLRPLFASNFSPLIRSDYNQVLQLTDYLNKLAPNQELVYVAASSNQFNANIIRNANRIINPKNWSNLKAISKPHIDTRDTYPLPELLAAQYIVIAHPFQRVLLTDEQVLKPGQQDLVRFVYDAFTQNLSISQDFQKLPEEFVLDGGVTVSFYQRIRPTSISTALQTLSAMQKQVPQRPGRQLDWISLNQSPYITYNYSAVTQVSDSAYNLMTDPSDITKQTSKYFLYLGQLSSSIKITGKLDFLHQECNGLSLKFSILDDQGILLDTNVNNYFPGVDSDFIFSLAGKNPVYLLLENISIDGDNLTDKCGWIINHLVVDD</sequence>
<feature type="transmembrane region" description="Helical" evidence="1">
    <location>
        <begin position="246"/>
        <end position="265"/>
    </location>
</feature>
<gene>
    <name evidence="2" type="ordered locus">Tery_1536</name>
</gene>
<dbReference type="eggNOG" id="ENOG503091P">
    <property type="taxonomic scope" value="Bacteria"/>
</dbReference>
<feature type="transmembrane region" description="Helical" evidence="1">
    <location>
        <begin position="375"/>
        <end position="396"/>
    </location>
</feature>
<feature type="transmembrane region" description="Helical" evidence="1">
    <location>
        <begin position="208"/>
        <end position="226"/>
    </location>
</feature>
<organism evidence="2">
    <name type="scientific">Trichodesmium erythraeum (strain IMS101)</name>
    <dbReference type="NCBI Taxonomy" id="203124"/>
    <lineage>
        <taxon>Bacteria</taxon>
        <taxon>Bacillati</taxon>
        <taxon>Cyanobacteriota</taxon>
        <taxon>Cyanophyceae</taxon>
        <taxon>Oscillatoriophycideae</taxon>
        <taxon>Oscillatoriales</taxon>
        <taxon>Microcoleaceae</taxon>
        <taxon>Trichodesmium</taxon>
    </lineage>
</organism>
<evidence type="ECO:0000313" key="2">
    <source>
        <dbReference type="EMBL" id="ABG50817.1"/>
    </source>
</evidence>
<feature type="transmembrane region" description="Helical" evidence="1">
    <location>
        <begin position="316"/>
        <end position="338"/>
    </location>
</feature>
<keyword evidence="1" id="KW-0812">Transmembrane</keyword>
<feature type="transmembrane region" description="Helical" evidence="1">
    <location>
        <begin position="106"/>
        <end position="126"/>
    </location>
</feature>
<dbReference type="HOGENOM" id="CLU_383978_0_0_3"/>
<protein>
    <recommendedName>
        <fullName evidence="3">Glycosyltransferase RgtA/B/C/D-like domain-containing protein</fullName>
    </recommendedName>
</protein>
<keyword evidence="1" id="KW-1133">Transmembrane helix</keyword>
<keyword evidence="1" id="KW-0472">Membrane</keyword>
<accession>Q115K7</accession>
<feature type="transmembrane region" description="Helical" evidence="1">
    <location>
        <begin position="160"/>
        <end position="178"/>
    </location>
</feature>
<dbReference type="AlphaFoldDB" id="Q115K7"/>